<reference evidence="1 2" key="1">
    <citation type="journal article" date="2024" name="Nat. Commun.">
        <title>Phylogenomics reveals the evolutionary origins of lichenization in chlorophyte algae.</title>
        <authorList>
            <person name="Puginier C."/>
            <person name="Libourel C."/>
            <person name="Otte J."/>
            <person name="Skaloud P."/>
            <person name="Haon M."/>
            <person name="Grisel S."/>
            <person name="Petersen M."/>
            <person name="Berrin J.G."/>
            <person name="Delaux P.M."/>
            <person name="Dal Grande F."/>
            <person name="Keller J."/>
        </authorList>
    </citation>
    <scope>NUCLEOTIDE SEQUENCE [LARGE SCALE GENOMIC DNA]</scope>
    <source>
        <strain evidence="1 2">SAG 2145</strain>
    </source>
</reference>
<accession>A0AAW1QUX5</accession>
<dbReference type="Proteomes" id="UP001438707">
    <property type="component" value="Unassembled WGS sequence"/>
</dbReference>
<dbReference type="InterPro" id="IPR011010">
    <property type="entry name" value="DNA_brk_join_enz"/>
</dbReference>
<keyword evidence="2" id="KW-1185">Reference proteome</keyword>
<gene>
    <name evidence="1" type="ORF">WJX74_004590</name>
</gene>
<organism evidence="1 2">
    <name type="scientific">Apatococcus lobatus</name>
    <dbReference type="NCBI Taxonomy" id="904363"/>
    <lineage>
        <taxon>Eukaryota</taxon>
        <taxon>Viridiplantae</taxon>
        <taxon>Chlorophyta</taxon>
        <taxon>core chlorophytes</taxon>
        <taxon>Trebouxiophyceae</taxon>
        <taxon>Chlorellales</taxon>
        <taxon>Chlorellaceae</taxon>
        <taxon>Apatococcus</taxon>
    </lineage>
</organism>
<proteinExistence type="predicted"/>
<sequence length="987" mass="108836">MYPGLFADMRISRFGGRAILGKGIDITLHQPARAISGAVDHRSCSIVTPERVESSNLRSDLATALSRNNTNRQTLSPALDPCLCSIARPVAGICTMVHGQGRSRPVVVLDLQTGEVTQTLPSVAAVARTYFKETKDCTARNRMQKALDKAQASGNSYTTLLTDVPGYVAGFAWAQPGKKVCVRHVPTGCLAAIRAQTSCQQQVAPVREVFVEPARKPLSELPVPGNWPEQTRKLWSSRLCTFKASAYADTTRFPDQNVARSMWEQGMLNFQPQGDSDVNTWRTVHANVRHLENFMAEQQWDEPKFAIKAPGAEPEARIRAFVAHRTSFKIQHNTAHNCVNDYNAMMRGIAHAAAMQGHWEYDEFKQLESVRAGATQMSDHRRVNHEQKVVGRTRIGDEKCNVLGQQYLPGVVRALAGKGLLWAITMMLYMDGTFCRNVEINGPFQLSTLCLKKSTSGIVGPVSGMMLGSHTFSFKRMEKIEAFKAACVPAADWRVCPFWFLTAQLASISLLIDRALAAIIEGTVLNVGRRNAEGRVVPHEQPAWWGLQVFPQLAPGPNASSAAFGADPYRHVSLESFNRHFKAAVHSDEAGIPVHHRPYKGSSVFRKAALQRAKETGLPFAEAMAMAGWKTAATMETYYHPHIEDYRPLLTMAGYNPGDGMDPCKRYLPPMDYRLLEECLKEMPDSRALIGQHMWPCLEEAREVQQARIDQATAHGEAVHDPHALPFINLLTEARTIFLVGSCLMICEYPGLACWGLPIFQVGALQPLFSMLGHRVRATCDARAKQRAEMGRSAFEMHEQTMACFQALELKLSKGKAKSAAEQEGIPTIPAPRPPEAFPPLPAAIHSSNIVIQWPVGPHFTLQQARAIWTTPGSVGRPLRDCFNPGSAQRTDPLMELKKMADCTYAPDTRRGKNLTKGHKTLMLAMDISARQRGEAQVLQDALALLGAGVPGINTFKQLSEGCVAAYEKKPQGAALLKALQDHCLAF</sequence>
<evidence type="ECO:0000313" key="1">
    <source>
        <dbReference type="EMBL" id="KAK9825269.1"/>
    </source>
</evidence>
<dbReference type="InterPro" id="IPR038279">
    <property type="entry name" value="Ndc10_dom2_sf"/>
</dbReference>
<dbReference type="SUPFAM" id="SSF56349">
    <property type="entry name" value="DNA breaking-rejoining enzymes"/>
    <property type="match status" value="1"/>
</dbReference>
<evidence type="ECO:0000313" key="2">
    <source>
        <dbReference type="Proteomes" id="UP001438707"/>
    </source>
</evidence>
<dbReference type="Gene3D" id="1.10.443.20">
    <property type="entry name" value="Centromere DNA-binding protein complex CBF3 subunit, domain 2"/>
    <property type="match status" value="1"/>
</dbReference>
<evidence type="ECO:0008006" key="3">
    <source>
        <dbReference type="Google" id="ProtNLM"/>
    </source>
</evidence>
<dbReference type="AlphaFoldDB" id="A0AAW1QUX5"/>
<dbReference type="GO" id="GO:0003677">
    <property type="term" value="F:DNA binding"/>
    <property type="evidence" value="ECO:0007669"/>
    <property type="project" value="InterPro"/>
</dbReference>
<dbReference type="EMBL" id="JALJOS010000025">
    <property type="protein sequence ID" value="KAK9825269.1"/>
    <property type="molecule type" value="Genomic_DNA"/>
</dbReference>
<name>A0AAW1QUX5_9CHLO</name>
<comment type="caution">
    <text evidence="1">The sequence shown here is derived from an EMBL/GenBank/DDBJ whole genome shotgun (WGS) entry which is preliminary data.</text>
</comment>
<protein>
    <recommendedName>
        <fullName evidence="3">Tyr recombinase domain-containing protein</fullName>
    </recommendedName>
</protein>